<protein>
    <submittedName>
        <fullName evidence="1">Uncharacterized protein</fullName>
    </submittedName>
</protein>
<dbReference type="HOGENOM" id="CLU_3409879_0_0_9"/>
<accession>G9X2C7</accession>
<sequence length="29" mass="3305">MASKLTEEQLMFIGQLDISKMGEYGNTRL</sequence>
<proteinExistence type="predicted"/>
<gene>
    <name evidence="1" type="ORF">HMPREF9629_02266</name>
</gene>
<evidence type="ECO:0000313" key="1">
    <source>
        <dbReference type="EMBL" id="EHL12830.1"/>
    </source>
</evidence>
<dbReference type="AlphaFoldDB" id="G9X2C7"/>
<name>G9X2C7_9FIRM</name>
<organism evidence="1 2">
    <name type="scientific">Peptoanaerobacter stomatis</name>
    <dbReference type="NCBI Taxonomy" id="796937"/>
    <lineage>
        <taxon>Bacteria</taxon>
        <taxon>Bacillati</taxon>
        <taxon>Bacillota</taxon>
        <taxon>Clostridia</taxon>
        <taxon>Peptostreptococcales</taxon>
        <taxon>Filifactoraceae</taxon>
        <taxon>Peptoanaerobacter</taxon>
    </lineage>
</organism>
<dbReference type="EMBL" id="AFZE01000048">
    <property type="protein sequence ID" value="EHL12830.1"/>
    <property type="molecule type" value="Genomic_DNA"/>
</dbReference>
<dbReference type="BioCyc" id="EBAC796937-HMP:GMGH-2320-MONOMER"/>
<comment type="caution">
    <text evidence="1">The sequence shown here is derived from an EMBL/GenBank/DDBJ whole genome shotgun (WGS) entry which is preliminary data.</text>
</comment>
<dbReference type="Proteomes" id="UP000006437">
    <property type="component" value="Unassembled WGS sequence"/>
</dbReference>
<evidence type="ECO:0000313" key="2">
    <source>
        <dbReference type="Proteomes" id="UP000006437"/>
    </source>
</evidence>
<reference evidence="1 2" key="1">
    <citation type="submission" date="2011-08" db="EMBL/GenBank/DDBJ databases">
        <title>The Genome Sequence of Eubacteriaceae bacterium ACC19a.</title>
        <authorList>
            <consortium name="The Broad Institute Genome Sequencing Platform"/>
            <person name="Earl A."/>
            <person name="Ward D."/>
            <person name="Feldgarden M."/>
            <person name="Gevers D."/>
            <person name="Sizova M."/>
            <person name="Hazen A."/>
            <person name="Epstein S."/>
            <person name="Young S.K."/>
            <person name="Zeng Q."/>
            <person name="Gargeya S."/>
            <person name="Fitzgerald M."/>
            <person name="Haas B."/>
            <person name="Abouelleil A."/>
            <person name="Alvarado L."/>
            <person name="Arachchi H.M."/>
            <person name="Berlin A."/>
            <person name="Brown A."/>
            <person name="Chapman S.B."/>
            <person name="Chen Z."/>
            <person name="Dunbar C."/>
            <person name="Freedman E."/>
            <person name="Gearin G."/>
            <person name="Gellesch M."/>
            <person name="Goldberg J."/>
            <person name="Griggs A."/>
            <person name="Gujja S."/>
            <person name="Heiman D."/>
            <person name="Howarth C."/>
            <person name="Larson L."/>
            <person name="Lui A."/>
            <person name="MacDonald P.J.P."/>
            <person name="Montmayeur A."/>
            <person name="Murphy C."/>
            <person name="Neiman D."/>
            <person name="Pearson M."/>
            <person name="Priest M."/>
            <person name="Roberts A."/>
            <person name="Saif S."/>
            <person name="Shea T."/>
            <person name="Shenoy N."/>
            <person name="Sisk P."/>
            <person name="Stolte C."/>
            <person name="Sykes S."/>
            <person name="Wortman J."/>
            <person name="Nusbaum C."/>
            <person name="Birren B."/>
        </authorList>
    </citation>
    <scope>NUCLEOTIDE SEQUENCE [LARGE SCALE GENOMIC DNA]</scope>
    <source>
        <strain evidence="1 2">ACC19a</strain>
    </source>
</reference>